<dbReference type="PROSITE" id="PS00879">
    <property type="entry name" value="ODR_DC_2_2"/>
    <property type="match status" value="1"/>
</dbReference>
<dbReference type="CDD" id="cd00622">
    <property type="entry name" value="PLPDE_III_ODC"/>
    <property type="match status" value="1"/>
</dbReference>
<evidence type="ECO:0000256" key="8">
    <source>
        <dbReference type="PIRSR" id="PIRSR600183-50"/>
    </source>
</evidence>
<accession>A0A0F3GPY5</accession>
<dbReference type="Proteomes" id="UP000033423">
    <property type="component" value="Unassembled WGS sequence"/>
</dbReference>
<dbReference type="PRINTS" id="PR01182">
    <property type="entry name" value="ORNDCRBXLASE"/>
</dbReference>
<dbReference type="SUPFAM" id="SSF51419">
    <property type="entry name" value="PLP-binding barrel"/>
    <property type="match status" value="1"/>
</dbReference>
<dbReference type="PANTHER" id="PTHR11482:SF6">
    <property type="entry name" value="ORNITHINE DECARBOXYLASE 1-RELATED"/>
    <property type="match status" value="1"/>
</dbReference>
<dbReference type="PROSITE" id="PS00878">
    <property type="entry name" value="ODR_DC_2_1"/>
    <property type="match status" value="1"/>
</dbReference>
<dbReference type="GO" id="GO:0005737">
    <property type="term" value="C:cytoplasm"/>
    <property type="evidence" value="ECO:0007669"/>
    <property type="project" value="TreeGrafter"/>
</dbReference>
<evidence type="ECO:0000256" key="3">
    <source>
        <dbReference type="ARBA" id="ARBA00022898"/>
    </source>
</evidence>
<evidence type="ECO:0000256" key="2">
    <source>
        <dbReference type="ARBA" id="ARBA00008872"/>
    </source>
</evidence>
<feature type="modified residue" description="N6-(pyridoxal phosphate)lysine" evidence="8">
    <location>
        <position position="66"/>
    </location>
</feature>
<comment type="similarity">
    <text evidence="2">Belongs to the Orn/Lys/Arg decarboxylase class-II family.</text>
</comment>
<keyword evidence="11" id="KW-1185">Reference proteome</keyword>
<evidence type="ECO:0000259" key="9">
    <source>
        <dbReference type="Pfam" id="PF02784"/>
    </source>
</evidence>
<comment type="caution">
    <text evidence="10">The sequence shown here is derived from an EMBL/GenBank/DDBJ whole genome shotgun (WGS) entry which is preliminary data.</text>
</comment>
<feature type="domain" description="Orn/DAP/Arg decarboxylase 2 N-terminal" evidence="9">
    <location>
        <begin position="46"/>
        <end position="276"/>
    </location>
</feature>
<keyword evidence="4" id="KW-0456">Lyase</keyword>
<feature type="active site" description="Proton donor" evidence="8">
    <location>
        <position position="340"/>
    </location>
</feature>
<dbReference type="Pfam" id="PF02784">
    <property type="entry name" value="Orn_Arg_deC_N"/>
    <property type="match status" value="1"/>
</dbReference>
<organism evidence="10 11">
    <name type="scientific">Candidatus Magnetobacterium bavaricum</name>
    <dbReference type="NCBI Taxonomy" id="29290"/>
    <lineage>
        <taxon>Bacteria</taxon>
        <taxon>Pseudomonadati</taxon>
        <taxon>Nitrospirota</taxon>
        <taxon>Thermodesulfovibrionia</taxon>
        <taxon>Thermodesulfovibrionales</taxon>
        <taxon>Candidatus Magnetobacteriaceae</taxon>
        <taxon>Candidatus Magnetobacterium</taxon>
    </lineage>
</organism>
<evidence type="ECO:0000256" key="5">
    <source>
        <dbReference type="ARBA" id="ARBA00034115"/>
    </source>
</evidence>
<gene>
    <name evidence="10" type="ORF">MBAV_003779</name>
</gene>
<dbReference type="PRINTS" id="PR01179">
    <property type="entry name" value="ODADCRBXLASE"/>
</dbReference>
<dbReference type="Gene3D" id="2.40.37.10">
    <property type="entry name" value="Lyase, Ornithine Decarboxylase, Chain A, domain 1"/>
    <property type="match status" value="1"/>
</dbReference>
<dbReference type="InterPro" id="IPR002433">
    <property type="entry name" value="Orn_de-COase"/>
</dbReference>
<dbReference type="PANTHER" id="PTHR11482">
    <property type="entry name" value="ARGININE/DIAMINOPIMELATE/ORNITHINE DECARBOXYLASE"/>
    <property type="match status" value="1"/>
</dbReference>
<dbReference type="InterPro" id="IPR022644">
    <property type="entry name" value="De-COase2_N"/>
</dbReference>
<reference evidence="10 11" key="1">
    <citation type="submission" date="2015-02" db="EMBL/GenBank/DDBJ databases">
        <title>Single-cell genomics of uncultivated deep-branching MTB reveals a conserved set of magnetosome genes.</title>
        <authorList>
            <person name="Kolinko S."/>
            <person name="Richter M."/>
            <person name="Glockner F.O."/>
            <person name="Brachmann A."/>
            <person name="Schuler D."/>
        </authorList>
    </citation>
    <scope>NUCLEOTIDE SEQUENCE [LARGE SCALE GENOMIC DNA]</scope>
    <source>
        <strain evidence="10">TM-1</strain>
    </source>
</reference>
<evidence type="ECO:0000313" key="11">
    <source>
        <dbReference type="Proteomes" id="UP000033423"/>
    </source>
</evidence>
<dbReference type="EC" id="4.1.1.17" evidence="6"/>
<evidence type="ECO:0000256" key="4">
    <source>
        <dbReference type="ARBA" id="ARBA00023239"/>
    </source>
</evidence>
<name>A0A0F3GPY5_9BACT</name>
<dbReference type="EMBL" id="LACI01001642">
    <property type="protein sequence ID" value="KJU84034.1"/>
    <property type="molecule type" value="Genomic_DNA"/>
</dbReference>
<dbReference type="GO" id="GO:0004586">
    <property type="term" value="F:ornithine decarboxylase activity"/>
    <property type="evidence" value="ECO:0007669"/>
    <property type="project" value="UniProtKB-EC"/>
</dbReference>
<dbReference type="InterPro" id="IPR029066">
    <property type="entry name" value="PLP-binding_barrel"/>
</dbReference>
<dbReference type="InterPro" id="IPR022653">
    <property type="entry name" value="De-COase2_pyr-phos_BS"/>
</dbReference>
<sequence length="388" mass="42439">MMIKTFKIDPSVARIVDKSTLLKVLNYIDSGVVKTPCLVVNGERVTRNLSLLGSRIRNSRVFYAVKANPSIEVLRLIDSLGVGFEISSEGELRVLAQLGVSPERIISSNPVKTMAFIKQAADYGIRHYAFDSAPEIDKLARYCGGSRVYVRLSIPNEGSEWPLSKKFGVEIDEAFELLLQASRQGLEPCGITFHVGSQCNNIYNWNIALDKAKLLYTRAQEAGITLSLLNIGGGYPVKYTREALAIDTIERHIDALIRERFADEMEVFIEPGRVVVGDAGIIVAGVTGKADRLDGKWLYIDVGVFNGLMESVGGIRYTYVVETTPDTGTLTNWILAGPSCDSFDVIDRNVSLAQPQVGDILLILSAGAYTTSYASEFNGCAIPNTVIV</sequence>
<dbReference type="Gene3D" id="3.20.20.10">
    <property type="entry name" value="Alanine racemase"/>
    <property type="match status" value="1"/>
</dbReference>
<evidence type="ECO:0000313" key="10">
    <source>
        <dbReference type="EMBL" id="KJU84034.1"/>
    </source>
</evidence>
<comment type="catalytic activity">
    <reaction evidence="7">
        <text>L-ornithine + H(+) = putrescine + CO2</text>
        <dbReference type="Rhea" id="RHEA:22964"/>
        <dbReference type="ChEBI" id="CHEBI:15378"/>
        <dbReference type="ChEBI" id="CHEBI:16526"/>
        <dbReference type="ChEBI" id="CHEBI:46911"/>
        <dbReference type="ChEBI" id="CHEBI:326268"/>
        <dbReference type="EC" id="4.1.1.17"/>
    </reaction>
</comment>
<proteinExistence type="inferred from homology"/>
<comment type="pathway">
    <text evidence="5">Amine and polyamine biosynthesis; putrescine biosynthesis via L-ornithine pathway; putrescine from L-ornithine: step 1/1.</text>
</comment>
<evidence type="ECO:0000256" key="1">
    <source>
        <dbReference type="ARBA" id="ARBA00001933"/>
    </source>
</evidence>
<evidence type="ECO:0000256" key="6">
    <source>
        <dbReference type="ARBA" id="ARBA00034138"/>
    </source>
</evidence>
<comment type="cofactor">
    <cofactor evidence="1 8">
        <name>pyridoxal 5'-phosphate</name>
        <dbReference type="ChEBI" id="CHEBI:597326"/>
    </cofactor>
</comment>
<dbReference type="FunFam" id="3.20.20.10:FF:000008">
    <property type="entry name" value="Ornithine decarboxylase"/>
    <property type="match status" value="1"/>
</dbReference>
<keyword evidence="3 8" id="KW-0663">Pyridoxal phosphate</keyword>
<dbReference type="PATRIC" id="fig|29290.4.peg.5011"/>
<protein>
    <recommendedName>
        <fullName evidence="6">ornithine decarboxylase</fullName>
        <ecNumber evidence="6">4.1.1.17</ecNumber>
    </recommendedName>
</protein>
<dbReference type="SUPFAM" id="SSF50621">
    <property type="entry name" value="Alanine racemase C-terminal domain-like"/>
    <property type="match status" value="1"/>
</dbReference>
<evidence type="ECO:0000256" key="7">
    <source>
        <dbReference type="ARBA" id="ARBA00049127"/>
    </source>
</evidence>
<dbReference type="GO" id="GO:0033387">
    <property type="term" value="P:putrescine biosynthetic process from arginine, via ornithine"/>
    <property type="evidence" value="ECO:0007669"/>
    <property type="project" value="TreeGrafter"/>
</dbReference>
<dbReference type="InterPro" id="IPR009006">
    <property type="entry name" value="Ala_racemase/Decarboxylase_C"/>
</dbReference>
<dbReference type="InterPro" id="IPR022657">
    <property type="entry name" value="De-COase2_CS"/>
</dbReference>
<dbReference type="InterPro" id="IPR000183">
    <property type="entry name" value="Orn/DAP/Arg_de-COase"/>
</dbReference>
<dbReference type="AlphaFoldDB" id="A0A0F3GPY5"/>